<keyword evidence="2" id="KW-1185">Reference proteome</keyword>
<organism evidence="1 2">
    <name type="scientific">Paramagnetospirillum magneticum (strain ATCC 700264 / AMB-1)</name>
    <name type="common">Magnetospirillum magneticum</name>
    <dbReference type="NCBI Taxonomy" id="342108"/>
    <lineage>
        <taxon>Bacteria</taxon>
        <taxon>Pseudomonadati</taxon>
        <taxon>Pseudomonadota</taxon>
        <taxon>Alphaproteobacteria</taxon>
        <taxon>Rhodospirillales</taxon>
        <taxon>Magnetospirillaceae</taxon>
        <taxon>Paramagnetospirillum</taxon>
    </lineage>
</organism>
<protein>
    <recommendedName>
        <fullName evidence="3">Phage-related minor tail protein</fullName>
    </recommendedName>
</protein>
<dbReference type="OrthoDB" id="363355at2"/>
<accession>Q2W6E5</accession>
<proteinExistence type="predicted"/>
<dbReference type="KEGG" id="mag:amb1776"/>
<dbReference type="Proteomes" id="UP000007058">
    <property type="component" value="Chromosome"/>
</dbReference>
<dbReference type="RefSeq" id="WP_011384181.1">
    <property type="nucleotide sequence ID" value="NC_007626.1"/>
</dbReference>
<evidence type="ECO:0008006" key="3">
    <source>
        <dbReference type="Google" id="ProtNLM"/>
    </source>
</evidence>
<gene>
    <name evidence="1" type="ordered locus">amb1776</name>
</gene>
<dbReference type="HOGENOM" id="CLU_1106113_0_0_5"/>
<evidence type="ECO:0000313" key="2">
    <source>
        <dbReference type="Proteomes" id="UP000007058"/>
    </source>
</evidence>
<dbReference type="STRING" id="342108.amb1776"/>
<evidence type="ECO:0000313" key="1">
    <source>
        <dbReference type="EMBL" id="BAE50580.1"/>
    </source>
</evidence>
<reference evidence="1 2" key="1">
    <citation type="journal article" date="2005" name="DNA Res.">
        <title>Complete genome sequence of the facultative anaerobic magnetotactic bacterium Magnetospirillum sp. strain AMB-1.</title>
        <authorList>
            <person name="Matsunaga T."/>
            <person name="Okamura Y."/>
            <person name="Fukuda Y."/>
            <person name="Wahyudi A.T."/>
            <person name="Murase Y."/>
            <person name="Takeyama H."/>
        </authorList>
    </citation>
    <scope>NUCLEOTIDE SEQUENCE [LARGE SCALE GENOMIC DNA]</scope>
    <source>
        <strain evidence="2">ATCC 700264 / AMB-1</strain>
    </source>
</reference>
<dbReference type="AlphaFoldDB" id="Q2W6E5"/>
<dbReference type="EMBL" id="AP007255">
    <property type="protein sequence ID" value="BAE50580.1"/>
    <property type="molecule type" value="Genomic_DNA"/>
</dbReference>
<name>Q2W6E5_PARM1</name>
<sequence length="251" mass="25772">MTGDVVTKFTAETGDFEGGTKRMVSGVDTLAESSKRLKDALSATSTASHDVDALFKQITGSARTMGDAAMVLNQAFRAGVIPVSDLNALSQRLQGHFTSLAASTKDVGAGIREVGAAGAALSAVNDNAARAAAAMGHVGHMSVGAKREIIVLAHEAVSGNLSNIPGSLMVLAERFGNVGMAAMRVVAPLAAAGWVAYEIAAHNEHAAQALAKTETALWLTGQAGLFTRQGLEATTSAWPICTASASRWPAR</sequence>